<dbReference type="Gene3D" id="3.20.20.140">
    <property type="entry name" value="Metal-dependent hydrolases"/>
    <property type="match status" value="1"/>
</dbReference>
<name>A0A1G7NRA8_9ACTN</name>
<dbReference type="PIRSF" id="PIRSF038994">
    <property type="entry name" value="NagA"/>
    <property type="match status" value="1"/>
</dbReference>
<evidence type="ECO:0000256" key="6">
    <source>
        <dbReference type="PIRSR" id="PIRSR038994-1"/>
    </source>
</evidence>
<evidence type="ECO:0000256" key="5">
    <source>
        <dbReference type="PIRNR" id="PIRNR038994"/>
    </source>
</evidence>
<dbReference type="SUPFAM" id="SSF51338">
    <property type="entry name" value="Composite domain of metallo-dependent hydrolases"/>
    <property type="match status" value="1"/>
</dbReference>
<evidence type="ECO:0000256" key="2">
    <source>
        <dbReference type="ARBA" id="ARBA00022723"/>
    </source>
</evidence>
<feature type="binding site" evidence="7">
    <location>
        <position position="232"/>
    </location>
    <ligand>
        <name>substrate</name>
    </ligand>
</feature>
<proteinExistence type="inferred from homology"/>
<comment type="cofactor">
    <cofactor evidence="8">
        <name>a divalent metal cation</name>
        <dbReference type="ChEBI" id="CHEBI:60240"/>
    </cofactor>
    <text evidence="8">Binds 1 divalent metal cation per subunit.</text>
</comment>
<dbReference type="Proteomes" id="UP000199406">
    <property type="component" value="Unassembled WGS sequence"/>
</dbReference>
<feature type="domain" description="Amidohydrolase-related" evidence="9">
    <location>
        <begin position="57"/>
        <end position="381"/>
    </location>
</feature>
<dbReference type="AlphaFoldDB" id="A0A1G7NRA8"/>
<keyword evidence="2 8" id="KW-0479">Metal-binding</keyword>
<evidence type="ECO:0000256" key="1">
    <source>
        <dbReference type="ARBA" id="ARBA00010716"/>
    </source>
</evidence>
<evidence type="ECO:0000256" key="8">
    <source>
        <dbReference type="PIRSR" id="PIRSR038994-3"/>
    </source>
</evidence>
<feature type="active site" description="Proton donor/acceptor" evidence="6">
    <location>
        <position position="282"/>
    </location>
</feature>
<feature type="binding site" evidence="8">
    <location>
        <position position="221"/>
    </location>
    <ligand>
        <name>Zn(2+)</name>
        <dbReference type="ChEBI" id="CHEBI:29105"/>
    </ligand>
</feature>
<feature type="binding site" evidence="8">
    <location>
        <position position="198"/>
    </location>
    <ligand>
        <name>Zn(2+)</name>
        <dbReference type="ChEBI" id="CHEBI:29105"/>
    </ligand>
</feature>
<feature type="binding site" evidence="8">
    <location>
        <position position="132"/>
    </location>
    <ligand>
        <name>Zn(2+)</name>
        <dbReference type="ChEBI" id="CHEBI:29105"/>
    </ligand>
</feature>
<evidence type="ECO:0000313" key="11">
    <source>
        <dbReference type="Proteomes" id="UP000199406"/>
    </source>
</evidence>
<dbReference type="GO" id="GO:0046872">
    <property type="term" value="F:metal ion binding"/>
    <property type="evidence" value="ECO:0007669"/>
    <property type="project" value="UniProtKB-KW"/>
</dbReference>
<feature type="binding site" evidence="7">
    <location>
        <position position="259"/>
    </location>
    <ligand>
        <name>substrate</name>
    </ligand>
</feature>
<dbReference type="STRING" id="1550231.SAMN05660662_3314"/>
<dbReference type="RefSeq" id="WP_218122422.1">
    <property type="nucleotide sequence ID" value="NZ_FNBT01000006.1"/>
</dbReference>
<dbReference type="InterPro" id="IPR003764">
    <property type="entry name" value="GlcNAc_6-P_deAcase"/>
</dbReference>
<feature type="binding site" evidence="7">
    <location>
        <begin position="224"/>
        <end position="225"/>
    </location>
    <ligand>
        <name>substrate</name>
    </ligand>
</feature>
<evidence type="ECO:0000259" key="9">
    <source>
        <dbReference type="Pfam" id="PF01979"/>
    </source>
</evidence>
<dbReference type="EMBL" id="FNBT01000006">
    <property type="protein sequence ID" value="SDF76584.1"/>
    <property type="molecule type" value="Genomic_DNA"/>
</dbReference>
<dbReference type="GO" id="GO:0008448">
    <property type="term" value="F:N-acetylglucosamine-6-phosphate deacetylase activity"/>
    <property type="evidence" value="ECO:0007669"/>
    <property type="project" value="InterPro"/>
</dbReference>
<keyword evidence="4 5" id="KW-0119">Carbohydrate metabolism</keyword>
<protein>
    <submittedName>
        <fullName evidence="10">N-acetylglucosamine-6-phosphate deacetylase</fullName>
    </submittedName>
</protein>
<dbReference type="GO" id="GO:0006046">
    <property type="term" value="P:N-acetylglucosamine catabolic process"/>
    <property type="evidence" value="ECO:0007669"/>
    <property type="project" value="TreeGrafter"/>
</dbReference>
<evidence type="ECO:0000313" key="10">
    <source>
        <dbReference type="EMBL" id="SDF76584.1"/>
    </source>
</evidence>
<evidence type="ECO:0000256" key="3">
    <source>
        <dbReference type="ARBA" id="ARBA00022801"/>
    </source>
</evidence>
<keyword evidence="11" id="KW-1185">Reference proteome</keyword>
<dbReference type="PANTHER" id="PTHR11113:SF14">
    <property type="entry name" value="N-ACETYLGLUCOSAMINE-6-PHOSPHATE DEACETYLASE"/>
    <property type="match status" value="1"/>
</dbReference>
<feature type="binding site" evidence="7">
    <location>
        <position position="143"/>
    </location>
    <ligand>
        <name>substrate</name>
    </ligand>
</feature>
<dbReference type="InterPro" id="IPR006680">
    <property type="entry name" value="Amidohydro-rel"/>
</dbReference>
<comment type="similarity">
    <text evidence="1 5">Belongs to the metallo-dependent hydrolases superfamily. NagA family.</text>
</comment>
<organism evidence="10 11">
    <name type="scientific">Blastococcus aurantiacus</name>
    <dbReference type="NCBI Taxonomy" id="1550231"/>
    <lineage>
        <taxon>Bacteria</taxon>
        <taxon>Bacillati</taxon>
        <taxon>Actinomycetota</taxon>
        <taxon>Actinomycetes</taxon>
        <taxon>Geodermatophilales</taxon>
        <taxon>Geodermatophilaceae</taxon>
        <taxon>Blastococcus</taxon>
    </lineage>
</organism>
<dbReference type="InterPro" id="IPR032466">
    <property type="entry name" value="Metal_Hydrolase"/>
</dbReference>
<accession>A0A1G7NRA8</accession>
<dbReference type="PANTHER" id="PTHR11113">
    <property type="entry name" value="N-ACETYLGLUCOSAMINE-6-PHOSPHATE DEACETYLASE"/>
    <property type="match status" value="1"/>
</dbReference>
<reference evidence="11" key="1">
    <citation type="submission" date="2016-10" db="EMBL/GenBank/DDBJ databases">
        <authorList>
            <person name="Varghese N."/>
            <person name="Submissions S."/>
        </authorList>
    </citation>
    <scope>NUCLEOTIDE SEQUENCE [LARGE SCALE GENOMIC DNA]</scope>
    <source>
        <strain evidence="11">DSM 44268</strain>
    </source>
</reference>
<dbReference type="Gene3D" id="2.30.40.10">
    <property type="entry name" value="Urease, subunit C, domain 1"/>
    <property type="match status" value="1"/>
</dbReference>
<keyword evidence="3 5" id="KW-0378">Hydrolase</keyword>
<dbReference type="Pfam" id="PF01979">
    <property type="entry name" value="Amidohydro_1"/>
    <property type="match status" value="1"/>
</dbReference>
<evidence type="ECO:0000256" key="7">
    <source>
        <dbReference type="PIRSR" id="PIRSR038994-2"/>
    </source>
</evidence>
<gene>
    <name evidence="10" type="ORF">SAMN05660662_3314</name>
</gene>
<dbReference type="InterPro" id="IPR011059">
    <property type="entry name" value="Metal-dep_hydrolase_composite"/>
</dbReference>
<evidence type="ECO:0000256" key="4">
    <source>
        <dbReference type="ARBA" id="ARBA00023277"/>
    </source>
</evidence>
<sequence length="408" mass="41800">MTAPLDAGRSEERLRGRVVTPEGVLHDGLVVLHGDRISWVGPVEDWPHAAPPPSGRTLLPGLVDVHCHGGAGHGFGEVEGDGPLTAVRYHRNSGSTTVLASLVSAPVEVLLRQVEALAGLVAAGELAGIHLEGPFLSPAFRGAHDPAALLPGDPDVLEAVLLRADGVVRSMTLAPEVPRSDELVAVLRRYGVLPCLGHTGADAGQATRWMQSAGTPVGVTHLFNGMPSWHHRAAGPVAACLAAAARGTAVVELIADGVHVDDETVAAVFDLVGPRQIALVTDSTAAAGMPDGSYRLGSRDVSVAAGVARLAPDGTGKPGPIAGGTFRLLDVLRRTVLSAGVELLSAVTSASRTPATLLGLDGEVGALEAGRRADVLVVDGQLHAVAVVRGGRRVAGSDPGPEEDSWRS</sequence>
<feature type="binding site" evidence="7">
    <location>
        <begin position="321"/>
        <end position="323"/>
    </location>
    <ligand>
        <name>substrate</name>
    </ligand>
</feature>
<dbReference type="SUPFAM" id="SSF51556">
    <property type="entry name" value="Metallo-dependent hydrolases"/>
    <property type="match status" value="1"/>
</dbReference>